<dbReference type="HOGENOM" id="CLU_054590_0_0_1"/>
<dbReference type="InterPro" id="IPR002925">
    <property type="entry name" value="Dienelactn_hydro"/>
</dbReference>
<dbReference type="OMA" id="YDIFGIW"/>
<dbReference type="VEuPathDB" id="FungiDB:ACLA_055360"/>
<accession>A1C9G4</accession>
<feature type="compositionally biased region" description="Polar residues" evidence="1">
    <location>
        <begin position="32"/>
        <end position="44"/>
    </location>
</feature>
<keyword evidence="3" id="KW-0378">Hydrolase</keyword>
<name>A1C9G4_ASPCL</name>
<dbReference type="GeneID" id="4707136"/>
<feature type="region of interest" description="Disordered" evidence="1">
    <location>
        <begin position="61"/>
        <end position="81"/>
    </location>
</feature>
<organism evidence="3 4">
    <name type="scientific">Aspergillus clavatus (strain ATCC 1007 / CBS 513.65 / DSM 816 / NCTC 3887 / NRRL 1 / QM 1276 / 107)</name>
    <dbReference type="NCBI Taxonomy" id="344612"/>
    <lineage>
        <taxon>Eukaryota</taxon>
        <taxon>Fungi</taxon>
        <taxon>Dikarya</taxon>
        <taxon>Ascomycota</taxon>
        <taxon>Pezizomycotina</taxon>
        <taxon>Eurotiomycetes</taxon>
        <taxon>Eurotiomycetidae</taxon>
        <taxon>Eurotiales</taxon>
        <taxon>Aspergillaceae</taxon>
        <taxon>Aspergillus</taxon>
        <taxon>Aspergillus subgen. Fumigati</taxon>
    </lineage>
</organism>
<dbReference type="PANTHER" id="PTHR47668">
    <property type="entry name" value="DIENELACTONE HYDROLASE FAMILY PROTEIN (AFU_ORTHOLOGUE AFUA_6G01940)"/>
    <property type="match status" value="1"/>
</dbReference>
<dbReference type="Gene3D" id="3.40.50.1820">
    <property type="entry name" value="alpha/beta hydrolase"/>
    <property type="match status" value="1"/>
</dbReference>
<dbReference type="Pfam" id="PF01738">
    <property type="entry name" value="DLH"/>
    <property type="match status" value="1"/>
</dbReference>
<evidence type="ECO:0000313" key="4">
    <source>
        <dbReference type="Proteomes" id="UP000006701"/>
    </source>
</evidence>
<dbReference type="GO" id="GO:0016787">
    <property type="term" value="F:hydrolase activity"/>
    <property type="evidence" value="ECO:0007669"/>
    <property type="project" value="UniProtKB-KW"/>
</dbReference>
<dbReference type="RefSeq" id="XP_001274914.1">
    <property type="nucleotide sequence ID" value="XM_001274913.1"/>
</dbReference>
<evidence type="ECO:0000259" key="2">
    <source>
        <dbReference type="Pfam" id="PF01738"/>
    </source>
</evidence>
<reference evidence="3 4" key="1">
    <citation type="journal article" date="2008" name="PLoS Genet.">
        <title>Genomic islands in the pathogenic filamentous fungus Aspergillus fumigatus.</title>
        <authorList>
            <person name="Fedorova N.D."/>
            <person name="Khaldi N."/>
            <person name="Joardar V.S."/>
            <person name="Maiti R."/>
            <person name="Amedeo P."/>
            <person name="Anderson M.J."/>
            <person name="Crabtree J."/>
            <person name="Silva J.C."/>
            <person name="Badger J.H."/>
            <person name="Albarraq A."/>
            <person name="Angiuoli S."/>
            <person name="Bussey H."/>
            <person name="Bowyer P."/>
            <person name="Cotty P.J."/>
            <person name="Dyer P.S."/>
            <person name="Egan A."/>
            <person name="Galens K."/>
            <person name="Fraser-Liggett C.M."/>
            <person name="Haas B.J."/>
            <person name="Inman J.M."/>
            <person name="Kent R."/>
            <person name="Lemieux S."/>
            <person name="Malavazi I."/>
            <person name="Orvis J."/>
            <person name="Roemer T."/>
            <person name="Ronning C.M."/>
            <person name="Sundaram J.P."/>
            <person name="Sutton G."/>
            <person name="Turner G."/>
            <person name="Venter J.C."/>
            <person name="White O.R."/>
            <person name="Whitty B.R."/>
            <person name="Youngman P."/>
            <person name="Wolfe K.H."/>
            <person name="Goldman G.H."/>
            <person name="Wortman J.R."/>
            <person name="Jiang B."/>
            <person name="Denning D.W."/>
            <person name="Nierman W.C."/>
        </authorList>
    </citation>
    <scope>NUCLEOTIDE SEQUENCE [LARGE SCALE GENOMIC DNA]</scope>
    <source>
        <strain evidence="4">ATCC 1007 / CBS 513.65 / DSM 816 / NCTC 3887 / NRRL 1</strain>
    </source>
</reference>
<dbReference type="OrthoDB" id="2147163at2759"/>
<dbReference type="AlphaFoldDB" id="A1C9G4"/>
<proteinExistence type="predicted"/>
<gene>
    <name evidence="3" type="ORF">ACLA_055360</name>
</gene>
<dbReference type="EMBL" id="DS027048">
    <property type="protein sequence ID" value="EAW13488.1"/>
    <property type="molecule type" value="Genomic_DNA"/>
</dbReference>
<evidence type="ECO:0000313" key="3">
    <source>
        <dbReference type="EMBL" id="EAW13488.1"/>
    </source>
</evidence>
<dbReference type="eggNOG" id="KOG3043">
    <property type="taxonomic scope" value="Eukaryota"/>
</dbReference>
<sequence>MVPPPRFTPLTHVNLSRAAAPRPTATTATATKRSGSPASPSSAIFRQQCCSTSSRALATLSPHNRPSLPQTFSSGPGSQHFHSSIAMSTSMPATHGHSEACCNIPPVVADGYIPKGSYEQHGGLKTYVTGPADATKGIISIFDIFGYFNQTLQGADILATGDAQRQYKLFMPDWFKRNPCPIEWYPPDTEEKQKNLRNWFGQHAPNSVADALPEYVRAVQAANPSIQSWGLIGFCWGGKVTELITSNPSINPFRIAATAHPAMIDPAGAAQIAVPYILLASSEERAETVQAFEQGLQVPHHVETFGDQVHGWMAARADLRDPRVREEYLRGYRTVLKFFEEHWD</sequence>
<keyword evidence="4" id="KW-1185">Reference proteome</keyword>
<evidence type="ECO:0000256" key="1">
    <source>
        <dbReference type="SAM" id="MobiDB-lite"/>
    </source>
</evidence>
<dbReference type="KEGG" id="act:ACLA_055360"/>
<dbReference type="PANTHER" id="PTHR47668:SF1">
    <property type="entry name" value="DIENELACTONE HYDROLASE DOMAIN-CONTAINING PROTEIN-RELATED"/>
    <property type="match status" value="1"/>
</dbReference>
<feature type="region of interest" description="Disordered" evidence="1">
    <location>
        <begin position="1"/>
        <end position="44"/>
    </location>
</feature>
<protein>
    <submittedName>
        <fullName evidence="3">Dienelactone hydrolase family protein</fullName>
    </submittedName>
</protein>
<feature type="domain" description="Dienelactone hydrolase" evidence="2">
    <location>
        <begin position="125"/>
        <end position="342"/>
    </location>
</feature>
<dbReference type="SUPFAM" id="SSF53474">
    <property type="entry name" value="alpha/beta-Hydrolases"/>
    <property type="match status" value="1"/>
</dbReference>
<dbReference type="Proteomes" id="UP000006701">
    <property type="component" value="Unassembled WGS sequence"/>
</dbReference>
<dbReference type="InterPro" id="IPR029058">
    <property type="entry name" value="AB_hydrolase_fold"/>
</dbReference>
<feature type="compositionally biased region" description="Low complexity" evidence="1">
    <location>
        <begin position="17"/>
        <end position="31"/>
    </location>
</feature>